<dbReference type="InterPro" id="IPR036291">
    <property type="entry name" value="NAD(P)-bd_dom_sf"/>
</dbReference>
<dbReference type="Pfam" id="PF00106">
    <property type="entry name" value="adh_short"/>
    <property type="match status" value="2"/>
</dbReference>
<keyword evidence="4" id="KW-1185">Reference proteome</keyword>
<dbReference type="PANTHER" id="PTHR43157">
    <property type="entry name" value="PHOSPHATIDYLINOSITOL-GLYCAN BIOSYNTHESIS CLASS F PROTEIN-RELATED"/>
    <property type="match status" value="1"/>
</dbReference>
<dbReference type="Proteomes" id="UP001642540">
    <property type="component" value="Unassembled WGS sequence"/>
</dbReference>
<organism evidence="3 4">
    <name type="scientific">Orchesella dallaii</name>
    <dbReference type="NCBI Taxonomy" id="48710"/>
    <lineage>
        <taxon>Eukaryota</taxon>
        <taxon>Metazoa</taxon>
        <taxon>Ecdysozoa</taxon>
        <taxon>Arthropoda</taxon>
        <taxon>Hexapoda</taxon>
        <taxon>Collembola</taxon>
        <taxon>Entomobryomorpha</taxon>
        <taxon>Entomobryoidea</taxon>
        <taxon>Orchesellidae</taxon>
        <taxon>Orchesellinae</taxon>
        <taxon>Orchesella</taxon>
    </lineage>
</organism>
<dbReference type="EMBL" id="CAXLJM020000067">
    <property type="protein sequence ID" value="CAL8122134.1"/>
    <property type="molecule type" value="Genomic_DNA"/>
</dbReference>
<dbReference type="InterPro" id="IPR020904">
    <property type="entry name" value="Sc_DH/Rdtase_CS"/>
</dbReference>
<dbReference type="PROSITE" id="PS00061">
    <property type="entry name" value="ADH_SHORT"/>
    <property type="match status" value="1"/>
</dbReference>
<dbReference type="Gene3D" id="3.40.50.720">
    <property type="entry name" value="NAD(P)-binding Rossmann-like Domain"/>
    <property type="match status" value="1"/>
</dbReference>
<gene>
    <name evidence="3" type="ORF">ODALV1_LOCUS19689</name>
</gene>
<keyword evidence="1" id="KW-0560">Oxidoreductase</keyword>
<evidence type="ECO:0008006" key="5">
    <source>
        <dbReference type="Google" id="ProtNLM"/>
    </source>
</evidence>
<dbReference type="PANTHER" id="PTHR43157:SF31">
    <property type="entry name" value="PHOSPHATIDYLINOSITOL-GLYCAN BIOSYNTHESIS CLASS F PROTEIN"/>
    <property type="match status" value="1"/>
</dbReference>
<sequence>MGNQLSFYLQAVGLVIRHPLLVIDVFTDSIRFNRFDEGDMEEEPVNGKIAIVTGSNCGIGKQLAKDLAKRGATVILACRNLMAGRCAMEDIKTENSDANMEVIALDLGNLSSVLKFASEVKSRYPKIHLLINNAGVCSFKDELQKTVDGFELHMGVNHLGHFLLTNLLLENLKAGAPSRIVNLSSSSMLFSELNLDDLMMEKFKKPTRLIGISRLPYNNSKMAIALFTKELARRLKATRVNAYAVCPGIAKTGVFRDVNKMESFLAYVCLAMIGFSIPKASLGVLYCALSRKCEHESGKFYRGGREYKPSTELMKSQDAEELWEKSWKLVGLE</sequence>
<comment type="similarity">
    <text evidence="2">Belongs to the short-chain dehydrogenases/reductases (SDR) family.</text>
</comment>
<name>A0ABP1RCL6_9HEXA</name>
<protein>
    <recommendedName>
        <fullName evidence="5">Retinol dehydrogenase 12</fullName>
    </recommendedName>
</protein>
<dbReference type="PRINTS" id="PR00080">
    <property type="entry name" value="SDRFAMILY"/>
</dbReference>
<evidence type="ECO:0000313" key="3">
    <source>
        <dbReference type="EMBL" id="CAL8122134.1"/>
    </source>
</evidence>
<reference evidence="3 4" key="1">
    <citation type="submission" date="2024-08" db="EMBL/GenBank/DDBJ databases">
        <authorList>
            <person name="Cucini C."/>
            <person name="Frati F."/>
        </authorList>
    </citation>
    <scope>NUCLEOTIDE SEQUENCE [LARGE SCALE GENOMIC DNA]</scope>
</reference>
<accession>A0ABP1RCL6</accession>
<dbReference type="InterPro" id="IPR002347">
    <property type="entry name" value="SDR_fam"/>
</dbReference>
<evidence type="ECO:0000256" key="1">
    <source>
        <dbReference type="ARBA" id="ARBA00023002"/>
    </source>
</evidence>
<comment type="caution">
    <text evidence="3">The sequence shown here is derived from an EMBL/GenBank/DDBJ whole genome shotgun (WGS) entry which is preliminary data.</text>
</comment>
<evidence type="ECO:0000313" key="4">
    <source>
        <dbReference type="Proteomes" id="UP001642540"/>
    </source>
</evidence>
<dbReference type="PRINTS" id="PR00081">
    <property type="entry name" value="GDHRDH"/>
</dbReference>
<evidence type="ECO:0000256" key="2">
    <source>
        <dbReference type="RuleBase" id="RU000363"/>
    </source>
</evidence>
<dbReference type="SUPFAM" id="SSF51735">
    <property type="entry name" value="NAD(P)-binding Rossmann-fold domains"/>
    <property type="match status" value="1"/>
</dbReference>
<proteinExistence type="inferred from homology"/>